<evidence type="ECO:0000313" key="2">
    <source>
        <dbReference type="EMBL" id="KAK7682495.1"/>
    </source>
</evidence>
<evidence type="ECO:0000256" key="1">
    <source>
        <dbReference type="SAM" id="MobiDB-lite"/>
    </source>
</evidence>
<dbReference type="EMBL" id="JASBNA010000035">
    <property type="protein sequence ID" value="KAK7682495.1"/>
    <property type="molecule type" value="Genomic_DNA"/>
</dbReference>
<evidence type="ECO:0000313" key="3">
    <source>
        <dbReference type="Proteomes" id="UP001385951"/>
    </source>
</evidence>
<protein>
    <submittedName>
        <fullName evidence="2">Uncharacterized protein</fullName>
    </submittedName>
</protein>
<dbReference type="AlphaFoldDB" id="A0AAW0G0G9"/>
<feature type="region of interest" description="Disordered" evidence="1">
    <location>
        <begin position="88"/>
        <end position="110"/>
    </location>
</feature>
<proteinExistence type="predicted"/>
<organism evidence="2 3">
    <name type="scientific">Cerrena zonata</name>
    <dbReference type="NCBI Taxonomy" id="2478898"/>
    <lineage>
        <taxon>Eukaryota</taxon>
        <taxon>Fungi</taxon>
        <taxon>Dikarya</taxon>
        <taxon>Basidiomycota</taxon>
        <taxon>Agaricomycotina</taxon>
        <taxon>Agaricomycetes</taxon>
        <taxon>Polyporales</taxon>
        <taxon>Cerrenaceae</taxon>
        <taxon>Cerrena</taxon>
    </lineage>
</organism>
<sequence length="110" mass="12113">MATAYKQADNDVKPEDTRNEILGFTAVLSVLQHQLDKPLPHTSKKGHKTADDFLIHIANMLNTGFSSKIVVALSGPPEDLTLTVVAKEELNSDTTNDSEDTSEYPLFELQ</sequence>
<accession>A0AAW0G0G9</accession>
<reference evidence="2 3" key="1">
    <citation type="submission" date="2022-09" db="EMBL/GenBank/DDBJ databases">
        <authorList>
            <person name="Palmer J.M."/>
        </authorList>
    </citation>
    <scope>NUCLEOTIDE SEQUENCE [LARGE SCALE GENOMIC DNA]</scope>
    <source>
        <strain evidence="2 3">DSM 7382</strain>
    </source>
</reference>
<comment type="caution">
    <text evidence="2">The sequence shown here is derived from an EMBL/GenBank/DDBJ whole genome shotgun (WGS) entry which is preliminary data.</text>
</comment>
<gene>
    <name evidence="2" type="ORF">QCA50_014295</name>
</gene>
<name>A0AAW0G0G9_9APHY</name>
<keyword evidence="3" id="KW-1185">Reference proteome</keyword>
<dbReference type="Proteomes" id="UP001385951">
    <property type="component" value="Unassembled WGS sequence"/>
</dbReference>